<dbReference type="GO" id="GO:0008233">
    <property type="term" value="F:peptidase activity"/>
    <property type="evidence" value="ECO:0007669"/>
    <property type="project" value="UniProtKB-KW"/>
</dbReference>
<dbReference type="InterPro" id="IPR001940">
    <property type="entry name" value="Peptidase_S1C"/>
</dbReference>
<evidence type="ECO:0000256" key="3">
    <source>
        <dbReference type="ARBA" id="ARBA00022825"/>
    </source>
</evidence>
<dbReference type="EC" id="3.4.21.-" evidence="4"/>
<dbReference type="InterPro" id="IPR051201">
    <property type="entry name" value="Chloro_Bact_Ser_Proteases"/>
</dbReference>
<organism evidence="4 5">
    <name type="scientific">Salinithrix halophila</name>
    <dbReference type="NCBI Taxonomy" id="1485204"/>
    <lineage>
        <taxon>Bacteria</taxon>
        <taxon>Bacillati</taxon>
        <taxon>Bacillota</taxon>
        <taxon>Bacilli</taxon>
        <taxon>Bacillales</taxon>
        <taxon>Thermoactinomycetaceae</taxon>
        <taxon>Salinithrix</taxon>
    </lineage>
</organism>
<evidence type="ECO:0000256" key="1">
    <source>
        <dbReference type="ARBA" id="ARBA00022670"/>
    </source>
</evidence>
<keyword evidence="5" id="KW-1185">Reference proteome</keyword>
<sequence length="239" mass="26127">MRKPQGKRGEVHSLASLHPANSFVPIIRRVRSSVVSISALEDSRAVAQGFWQRFMSEMQPPSQDPANRQFGSGFVISPQGHILTNQHVIRRASKIRVSFYGGKRPLVGDVVWEDPQRDLAVLKVRTSSPLKPLMLGSSRTTEVGEWAIAIGNPLGLNHSVTLGVISGKDRPLSLEDRFFGRVIQTDAAINPGNSGGPLLNIFGQAIGINTLVVYPSQSISFAIPIDEVKPMIRSFLERG</sequence>
<dbReference type="EMBL" id="JBHSAP010000009">
    <property type="protein sequence ID" value="MFC4077077.1"/>
    <property type="molecule type" value="Genomic_DNA"/>
</dbReference>
<keyword evidence="1 4" id="KW-0645">Protease</keyword>
<name>A0ABV8JGQ9_9BACL</name>
<dbReference type="Proteomes" id="UP001595843">
    <property type="component" value="Unassembled WGS sequence"/>
</dbReference>
<dbReference type="InterPro" id="IPR009003">
    <property type="entry name" value="Peptidase_S1_PA"/>
</dbReference>
<dbReference type="Gene3D" id="2.40.10.120">
    <property type="match status" value="1"/>
</dbReference>
<gene>
    <name evidence="4" type="ORF">ACFOUO_09645</name>
</gene>
<evidence type="ECO:0000256" key="2">
    <source>
        <dbReference type="ARBA" id="ARBA00022801"/>
    </source>
</evidence>
<accession>A0ABV8JGQ9</accession>
<keyword evidence="2 4" id="KW-0378">Hydrolase</keyword>
<dbReference type="Pfam" id="PF13365">
    <property type="entry name" value="Trypsin_2"/>
    <property type="match status" value="1"/>
</dbReference>
<proteinExistence type="predicted"/>
<reference evidence="5" key="1">
    <citation type="journal article" date="2019" name="Int. J. Syst. Evol. Microbiol.">
        <title>The Global Catalogue of Microorganisms (GCM) 10K type strain sequencing project: providing services to taxonomists for standard genome sequencing and annotation.</title>
        <authorList>
            <consortium name="The Broad Institute Genomics Platform"/>
            <consortium name="The Broad Institute Genome Sequencing Center for Infectious Disease"/>
            <person name="Wu L."/>
            <person name="Ma J."/>
        </authorList>
    </citation>
    <scope>NUCLEOTIDE SEQUENCE [LARGE SCALE GENOMIC DNA]</scope>
    <source>
        <strain evidence="5">IBRC-M 10813</strain>
    </source>
</reference>
<dbReference type="SUPFAM" id="SSF50494">
    <property type="entry name" value="Trypsin-like serine proteases"/>
    <property type="match status" value="1"/>
</dbReference>
<dbReference type="PANTHER" id="PTHR43343">
    <property type="entry name" value="PEPTIDASE S12"/>
    <property type="match status" value="1"/>
</dbReference>
<protein>
    <submittedName>
        <fullName evidence="4">S1C family serine protease</fullName>
        <ecNumber evidence="4">3.4.21.-</ecNumber>
    </submittedName>
</protein>
<evidence type="ECO:0000313" key="4">
    <source>
        <dbReference type="EMBL" id="MFC4077077.1"/>
    </source>
</evidence>
<evidence type="ECO:0000313" key="5">
    <source>
        <dbReference type="Proteomes" id="UP001595843"/>
    </source>
</evidence>
<dbReference type="PANTHER" id="PTHR43343:SF3">
    <property type="entry name" value="PROTEASE DO-LIKE 8, CHLOROPLASTIC"/>
    <property type="match status" value="1"/>
</dbReference>
<dbReference type="PRINTS" id="PR00834">
    <property type="entry name" value="PROTEASES2C"/>
</dbReference>
<comment type="caution">
    <text evidence="4">The sequence shown here is derived from an EMBL/GenBank/DDBJ whole genome shotgun (WGS) entry which is preliminary data.</text>
</comment>
<keyword evidence="3" id="KW-0720">Serine protease</keyword>
<dbReference type="GO" id="GO:0006508">
    <property type="term" value="P:proteolysis"/>
    <property type="evidence" value="ECO:0007669"/>
    <property type="project" value="UniProtKB-KW"/>
</dbReference>